<dbReference type="OrthoDB" id="10520436at2759"/>
<dbReference type="GeneID" id="28769033"/>
<evidence type="ECO:0000256" key="1">
    <source>
        <dbReference type="SAM" id="MobiDB-lite"/>
    </source>
</evidence>
<protein>
    <submittedName>
        <fullName evidence="2">Uncharacterized protein</fullName>
    </submittedName>
</protein>
<proteinExistence type="predicted"/>
<sequence length="193" mass="21680">MLSSTALYGAGDDIRGYFAQISSSRSLYHGSPSNYARHHATHSPNLTKEVANVWTFFVHALRSHKTPLSVPQVLGVDFAFSVALSETFGESFFSNVRLACSRLARVLDFACNSTCNSTYANRPSAVHSAVSRAHRTQCWRRRTSGPSDQVMNDWSVRSQKTQTSKKSTTQVPAVWFWSSRLQVCFRRKTEQHS</sequence>
<reference evidence="2 3" key="1">
    <citation type="submission" date="2016-05" db="EMBL/GenBank/DDBJ databases">
        <title>Comparative analysis of secretome profiles of manganese(II)-oxidizing ascomycete fungi.</title>
        <authorList>
            <consortium name="DOE Joint Genome Institute"/>
            <person name="Zeiner C.A."/>
            <person name="Purvine S.O."/>
            <person name="Zink E.M."/>
            <person name="Wu S."/>
            <person name="Pasa-Tolic L."/>
            <person name="Chaput D.L."/>
            <person name="Haridas S."/>
            <person name="Grigoriev I.V."/>
            <person name="Santelli C.M."/>
            <person name="Hansel C.M."/>
        </authorList>
    </citation>
    <scope>NUCLEOTIDE SEQUENCE [LARGE SCALE GENOMIC DNA]</scope>
    <source>
        <strain evidence="2 3">AP3s5-JAC2a</strain>
    </source>
</reference>
<evidence type="ECO:0000313" key="3">
    <source>
        <dbReference type="Proteomes" id="UP000077069"/>
    </source>
</evidence>
<dbReference type="RefSeq" id="XP_018031788.1">
    <property type="nucleotide sequence ID" value="XM_018185547.1"/>
</dbReference>
<accession>A0A177C1A7</accession>
<dbReference type="InParanoid" id="A0A177C1A7"/>
<dbReference type="EMBL" id="KV441557">
    <property type="protein sequence ID" value="OAG01423.1"/>
    <property type="molecule type" value="Genomic_DNA"/>
</dbReference>
<feature type="region of interest" description="Disordered" evidence="1">
    <location>
        <begin position="141"/>
        <end position="165"/>
    </location>
</feature>
<organism evidence="2 3">
    <name type="scientific">Paraphaeosphaeria sporulosa</name>
    <dbReference type="NCBI Taxonomy" id="1460663"/>
    <lineage>
        <taxon>Eukaryota</taxon>
        <taxon>Fungi</taxon>
        <taxon>Dikarya</taxon>
        <taxon>Ascomycota</taxon>
        <taxon>Pezizomycotina</taxon>
        <taxon>Dothideomycetes</taxon>
        <taxon>Pleosporomycetidae</taxon>
        <taxon>Pleosporales</taxon>
        <taxon>Massarineae</taxon>
        <taxon>Didymosphaeriaceae</taxon>
        <taxon>Paraphaeosphaeria</taxon>
    </lineage>
</organism>
<gene>
    <name evidence="2" type="ORF">CC84DRAFT_194453</name>
</gene>
<evidence type="ECO:0000313" key="2">
    <source>
        <dbReference type="EMBL" id="OAG01423.1"/>
    </source>
</evidence>
<keyword evidence="3" id="KW-1185">Reference proteome</keyword>
<dbReference type="Proteomes" id="UP000077069">
    <property type="component" value="Unassembled WGS sequence"/>
</dbReference>
<name>A0A177C1A7_9PLEO</name>
<dbReference type="AlphaFoldDB" id="A0A177C1A7"/>
<feature type="compositionally biased region" description="Polar residues" evidence="1">
    <location>
        <begin position="144"/>
        <end position="157"/>
    </location>
</feature>